<reference evidence="2" key="1">
    <citation type="submission" date="2021-02" db="EMBL/GenBank/DDBJ databases">
        <title>Psilocybe cubensis genome.</title>
        <authorList>
            <person name="Mckernan K.J."/>
            <person name="Crawford S."/>
            <person name="Trippe A."/>
            <person name="Kane L.T."/>
            <person name="Mclaughlin S."/>
        </authorList>
    </citation>
    <scope>NUCLEOTIDE SEQUENCE [LARGE SCALE GENOMIC DNA]</scope>
    <source>
        <strain evidence="2">MGC-MH-2018</strain>
    </source>
</reference>
<organism evidence="2">
    <name type="scientific">Psilocybe cubensis</name>
    <name type="common">Psychedelic mushroom</name>
    <name type="synonym">Stropharia cubensis</name>
    <dbReference type="NCBI Taxonomy" id="181762"/>
    <lineage>
        <taxon>Eukaryota</taxon>
        <taxon>Fungi</taxon>
        <taxon>Dikarya</taxon>
        <taxon>Basidiomycota</taxon>
        <taxon>Agaricomycotina</taxon>
        <taxon>Agaricomycetes</taxon>
        <taxon>Agaricomycetidae</taxon>
        <taxon>Agaricales</taxon>
        <taxon>Agaricineae</taxon>
        <taxon>Strophariaceae</taxon>
        <taxon>Psilocybe</taxon>
    </lineage>
</organism>
<name>A0A8H7XSR6_PSICU</name>
<proteinExistence type="predicted"/>
<dbReference type="EMBL" id="JAFIQS010000007">
    <property type="protein sequence ID" value="KAG5167170.1"/>
    <property type="molecule type" value="Genomic_DNA"/>
</dbReference>
<feature type="signal peptide" evidence="1">
    <location>
        <begin position="1"/>
        <end position="19"/>
    </location>
</feature>
<comment type="caution">
    <text evidence="2">The sequence shown here is derived from an EMBL/GenBank/DDBJ whole genome shotgun (WGS) entry which is preliminary data.</text>
</comment>
<dbReference type="AlphaFoldDB" id="A0A8H7XSR6"/>
<keyword evidence="1" id="KW-0732">Signal</keyword>
<gene>
    <name evidence="2" type="ORF">JR316_007509</name>
</gene>
<accession>A0A8H7XSR6</accession>
<evidence type="ECO:0000313" key="2">
    <source>
        <dbReference type="EMBL" id="KAG5167170.1"/>
    </source>
</evidence>
<protein>
    <submittedName>
        <fullName evidence="2">Uncharacterized protein</fullName>
    </submittedName>
</protein>
<sequence length="327" mass="38016">MAAFLSLLVGLNWVTVPCALSIAPWLTQQHFSSTSVPNPKWTKEGLLEHILSFVVEDDQAFLDDDIPKCTKLLEEVIKKAKVAVNYLIGHFKTISSQILITFDAWTSNLLDKPLDWELKSCVLGFEEIKGNHGGANIAVFDRFDIQNKAVNKFVLVADMSNHIPKLKNKKYADFYLTEHEWDLLQLMKEVLEHPHAVQSEFSSETQTTLWKTIPMLECLQDSWENLLKISQFAPIHAAIQKDLDKLCKWYLTIDEILQPDIKLAYCKKMWDEEYYDKRYNALCDMVLTYIISHANWLFSLYNHKTHFKYHSKEYPTLSRIAHNYLAI</sequence>
<evidence type="ECO:0000256" key="1">
    <source>
        <dbReference type="SAM" id="SignalP"/>
    </source>
</evidence>
<feature type="chain" id="PRO_5034740354" evidence="1">
    <location>
        <begin position="20"/>
        <end position="327"/>
    </location>
</feature>